<evidence type="ECO:0000259" key="14">
    <source>
        <dbReference type="Pfam" id="PF08544"/>
    </source>
</evidence>
<dbReference type="EMBL" id="BJVJ01000005">
    <property type="protein sequence ID" value="GEL21918.1"/>
    <property type="molecule type" value="Genomic_DNA"/>
</dbReference>
<dbReference type="InterPro" id="IPR014721">
    <property type="entry name" value="Ribsml_uS5_D2-typ_fold_subgr"/>
</dbReference>
<dbReference type="FunFam" id="3.30.70.890:FF:000001">
    <property type="entry name" value="Galactokinase"/>
    <property type="match status" value="1"/>
</dbReference>
<evidence type="ECO:0000256" key="8">
    <source>
        <dbReference type="ARBA" id="ARBA00022842"/>
    </source>
</evidence>
<reference evidence="16 17" key="1">
    <citation type="submission" date="2019-07" db="EMBL/GenBank/DDBJ databases">
        <title>Whole genome shotgun sequence of Pseudonocardia sulfidoxydans NBRC 16205.</title>
        <authorList>
            <person name="Hosoyama A."/>
            <person name="Uohara A."/>
            <person name="Ohji S."/>
            <person name="Ichikawa N."/>
        </authorList>
    </citation>
    <scope>NUCLEOTIDE SEQUENCE [LARGE SCALE GENOMIC DNA]</scope>
    <source>
        <strain evidence="16 17">NBRC 16205</strain>
    </source>
</reference>
<keyword evidence="4" id="KW-0479">Metal-binding</keyword>
<dbReference type="InterPro" id="IPR000705">
    <property type="entry name" value="Galactokinase"/>
</dbReference>
<dbReference type="Gene3D" id="3.30.70.890">
    <property type="entry name" value="GHMP kinase, C-terminal domain"/>
    <property type="match status" value="1"/>
</dbReference>
<keyword evidence="6 16" id="KW-0418">Kinase</keyword>
<dbReference type="InterPro" id="IPR013750">
    <property type="entry name" value="GHMP_kinase_C_dom"/>
</dbReference>
<evidence type="ECO:0000256" key="1">
    <source>
        <dbReference type="ARBA" id="ARBA00006566"/>
    </source>
</evidence>
<evidence type="ECO:0000256" key="3">
    <source>
        <dbReference type="ARBA" id="ARBA00022679"/>
    </source>
</evidence>
<evidence type="ECO:0000256" key="5">
    <source>
        <dbReference type="ARBA" id="ARBA00022741"/>
    </source>
</evidence>
<dbReference type="OrthoDB" id="250531at2"/>
<dbReference type="InterPro" id="IPR019741">
    <property type="entry name" value="Galactokinase_CS"/>
</dbReference>
<feature type="domain" description="GHMP kinase C-terminal" evidence="14">
    <location>
        <begin position="280"/>
        <end position="358"/>
    </location>
</feature>
<dbReference type="InterPro" id="IPR006203">
    <property type="entry name" value="GHMP_knse_ATP-bd_CS"/>
</dbReference>
<keyword evidence="17" id="KW-1185">Reference proteome</keyword>
<feature type="region of interest" description="Disordered" evidence="12">
    <location>
        <begin position="364"/>
        <end position="384"/>
    </location>
</feature>
<dbReference type="InterPro" id="IPR020568">
    <property type="entry name" value="Ribosomal_Su5_D2-typ_SF"/>
</dbReference>
<dbReference type="NCBIfam" id="TIGR00131">
    <property type="entry name" value="gal_kin"/>
    <property type="match status" value="1"/>
</dbReference>
<evidence type="ECO:0000256" key="2">
    <source>
        <dbReference type="ARBA" id="ARBA00022490"/>
    </source>
</evidence>
<keyword evidence="8" id="KW-0460">Magnesium</keyword>
<feature type="domain" description="GHMP kinase N-terminal" evidence="13">
    <location>
        <begin position="90"/>
        <end position="175"/>
    </location>
</feature>
<proteinExistence type="inferred from homology"/>
<evidence type="ECO:0000256" key="7">
    <source>
        <dbReference type="ARBA" id="ARBA00022840"/>
    </source>
</evidence>
<accession>A0A511DG00</accession>
<dbReference type="Pfam" id="PF10509">
    <property type="entry name" value="GalKase_gal_bdg"/>
    <property type="match status" value="1"/>
</dbReference>
<dbReference type="InterPro" id="IPR036554">
    <property type="entry name" value="GHMP_kinase_C_sf"/>
</dbReference>
<evidence type="ECO:0000256" key="10">
    <source>
        <dbReference type="ARBA" id="ARBA00023277"/>
    </source>
</evidence>
<dbReference type="SUPFAM" id="SSF55060">
    <property type="entry name" value="GHMP Kinase, C-terminal domain"/>
    <property type="match status" value="1"/>
</dbReference>
<dbReference type="PROSITE" id="PS00106">
    <property type="entry name" value="GALACTOKINASE"/>
    <property type="match status" value="1"/>
</dbReference>
<evidence type="ECO:0000256" key="4">
    <source>
        <dbReference type="ARBA" id="ARBA00022723"/>
    </source>
</evidence>
<keyword evidence="5" id="KW-0547">Nucleotide-binding</keyword>
<dbReference type="PRINTS" id="PR00959">
    <property type="entry name" value="MEVGALKINASE"/>
</dbReference>
<comment type="caution">
    <text evidence="16">The sequence shown here is derived from an EMBL/GenBank/DDBJ whole genome shotgun (WGS) entry which is preliminary data.</text>
</comment>
<dbReference type="InterPro" id="IPR006204">
    <property type="entry name" value="GHMP_kinase_N_dom"/>
</dbReference>
<keyword evidence="7" id="KW-0067">ATP-binding</keyword>
<dbReference type="GO" id="GO:0005524">
    <property type="term" value="F:ATP binding"/>
    <property type="evidence" value="ECO:0007669"/>
    <property type="project" value="UniProtKB-UniRule"/>
</dbReference>
<name>A0A511DG00_9PSEU</name>
<dbReference type="GO" id="GO:0004335">
    <property type="term" value="F:galactokinase activity"/>
    <property type="evidence" value="ECO:0007669"/>
    <property type="project" value="UniProtKB-UniRule"/>
</dbReference>
<dbReference type="PANTHER" id="PTHR10457:SF7">
    <property type="entry name" value="GALACTOKINASE-RELATED"/>
    <property type="match status" value="1"/>
</dbReference>
<dbReference type="Proteomes" id="UP000321685">
    <property type="component" value="Unassembled WGS sequence"/>
</dbReference>
<dbReference type="InterPro" id="IPR019539">
    <property type="entry name" value="GalKase_N"/>
</dbReference>
<dbReference type="EC" id="2.7.1.6" evidence="11"/>
<keyword evidence="2" id="KW-0963">Cytoplasm</keyword>
<dbReference type="FunFam" id="3.30.230.10:FF:000017">
    <property type="entry name" value="Galactokinase"/>
    <property type="match status" value="1"/>
</dbReference>
<dbReference type="RefSeq" id="WP_147102635.1">
    <property type="nucleotide sequence ID" value="NZ_BJVJ01000005.1"/>
</dbReference>
<dbReference type="Pfam" id="PF08544">
    <property type="entry name" value="GHMP_kinases_C"/>
    <property type="match status" value="1"/>
</dbReference>
<keyword evidence="9" id="KW-0299">Galactose metabolism</keyword>
<evidence type="ECO:0000313" key="16">
    <source>
        <dbReference type="EMBL" id="GEL21918.1"/>
    </source>
</evidence>
<evidence type="ECO:0000313" key="17">
    <source>
        <dbReference type="Proteomes" id="UP000321685"/>
    </source>
</evidence>
<organism evidence="16 17">
    <name type="scientific">Pseudonocardia sulfidoxydans NBRC 16205</name>
    <dbReference type="NCBI Taxonomy" id="1223511"/>
    <lineage>
        <taxon>Bacteria</taxon>
        <taxon>Bacillati</taxon>
        <taxon>Actinomycetota</taxon>
        <taxon>Actinomycetes</taxon>
        <taxon>Pseudonocardiales</taxon>
        <taxon>Pseudonocardiaceae</taxon>
        <taxon>Pseudonocardia</taxon>
    </lineage>
</organism>
<keyword evidence="10" id="KW-0119">Carbohydrate metabolism</keyword>
<dbReference type="Gene3D" id="3.30.230.10">
    <property type="match status" value="1"/>
</dbReference>
<keyword evidence="3" id="KW-0808">Transferase</keyword>
<evidence type="ECO:0000259" key="13">
    <source>
        <dbReference type="Pfam" id="PF00288"/>
    </source>
</evidence>
<dbReference type="InterPro" id="IPR006206">
    <property type="entry name" value="Mevalonate/galactokinase"/>
</dbReference>
<evidence type="ECO:0000256" key="9">
    <source>
        <dbReference type="ARBA" id="ARBA00023144"/>
    </source>
</evidence>
<evidence type="ECO:0000259" key="15">
    <source>
        <dbReference type="Pfam" id="PF10509"/>
    </source>
</evidence>
<feature type="domain" description="Galactokinase N-terminal" evidence="15">
    <location>
        <begin position="4"/>
        <end position="52"/>
    </location>
</feature>
<dbReference type="GO" id="GO:0046872">
    <property type="term" value="F:metal ion binding"/>
    <property type="evidence" value="ECO:0007669"/>
    <property type="project" value="UniProtKB-KW"/>
</dbReference>
<dbReference type="PANTHER" id="PTHR10457">
    <property type="entry name" value="MEVALONATE KINASE/GALACTOKINASE"/>
    <property type="match status" value="1"/>
</dbReference>
<gene>
    <name evidence="16" type="primary">galK</name>
    <name evidence="16" type="ORF">PSU4_08720</name>
</gene>
<dbReference type="PIRSF" id="PIRSF000530">
    <property type="entry name" value="Galactokinase"/>
    <property type="match status" value="1"/>
</dbReference>
<evidence type="ECO:0000256" key="12">
    <source>
        <dbReference type="SAM" id="MobiDB-lite"/>
    </source>
</evidence>
<dbReference type="PRINTS" id="PR00473">
    <property type="entry name" value="GALCTOKINASE"/>
</dbReference>
<dbReference type="GO" id="GO:0005829">
    <property type="term" value="C:cytosol"/>
    <property type="evidence" value="ECO:0007669"/>
    <property type="project" value="TreeGrafter"/>
</dbReference>
<evidence type="ECO:0000256" key="11">
    <source>
        <dbReference type="NCBIfam" id="TIGR00131"/>
    </source>
</evidence>
<dbReference type="SUPFAM" id="SSF54211">
    <property type="entry name" value="Ribosomal protein S5 domain 2-like"/>
    <property type="match status" value="1"/>
</dbReference>
<dbReference type="AlphaFoldDB" id="A0A511DG00"/>
<sequence length="384" mass="39300">MSDSFAETFDGEPDVVWRAPGRVNLIGEHTDYNDGFVLPWALPLGVTAALRRNDSGIVRMVSRQHGPDVVEARVAELAPGSVRGWAGYPAGVVWRLRDAGLLAGSPGFDLVVDGDVPAGAGLSSSAALECVVVRAIDDVLGLGLSGPEAAAHARGAENEFVGVPSGVMDQMASLMCAQGSALFLDTRSMATRQVPLAVEDAGLTLLLVDTNAPHQLVDGEYADRQRACAAGAAALGVTALRDVALAGLDDALARIPDDVVRRRVRHVVTENARVLDVVGLLDDGRPDEIGPLLTASHVSLRDDFEVTVPELDTAVVAALGAGALGARMTGGGFGGSVVILARAADADAITAAVAAAFATRGFAPPRPVPATPSAGAHRLGGPTG</sequence>
<comment type="similarity">
    <text evidence="1">Belongs to the GHMP kinase family. GalK subfamily.</text>
</comment>
<dbReference type="GO" id="GO:0006012">
    <property type="term" value="P:galactose metabolic process"/>
    <property type="evidence" value="ECO:0007669"/>
    <property type="project" value="UniProtKB-UniRule"/>
</dbReference>
<dbReference type="PROSITE" id="PS00627">
    <property type="entry name" value="GHMP_KINASES_ATP"/>
    <property type="match status" value="1"/>
</dbReference>
<dbReference type="Pfam" id="PF00288">
    <property type="entry name" value="GHMP_kinases_N"/>
    <property type="match status" value="1"/>
</dbReference>
<protein>
    <recommendedName>
        <fullName evidence="11">Galactokinase</fullName>
        <ecNumber evidence="11">2.7.1.6</ecNumber>
    </recommendedName>
</protein>
<evidence type="ECO:0000256" key="6">
    <source>
        <dbReference type="ARBA" id="ARBA00022777"/>
    </source>
</evidence>